<dbReference type="InterPro" id="IPR007152">
    <property type="entry name" value="DUF354"/>
</dbReference>
<accession>X1CJ83</accession>
<feature type="non-terminal residue" evidence="1">
    <location>
        <position position="1"/>
    </location>
</feature>
<dbReference type="PANTHER" id="PTHR39662:SF1">
    <property type="entry name" value="DUF354 DOMAIN-CONTAINING PROTEIN"/>
    <property type="match status" value="1"/>
</dbReference>
<sequence>FDSGQLRRPFIAYRVGETRASYFKGYEDITPQVIEELKKLVPDATYYPIPRYNPHKMIDLQSLLAYADLFVGGGGTITEEATWWGTWCVTCKPFKTTYDQWLITNDLLSSVTDPVQGAIKCKQLLTLKAKNSAAKKLRSQKFPVVTICDMLERRRIV</sequence>
<organism evidence="1">
    <name type="scientific">marine sediment metagenome</name>
    <dbReference type="NCBI Taxonomy" id="412755"/>
    <lineage>
        <taxon>unclassified sequences</taxon>
        <taxon>metagenomes</taxon>
        <taxon>ecological metagenomes</taxon>
    </lineage>
</organism>
<evidence type="ECO:0008006" key="2">
    <source>
        <dbReference type="Google" id="ProtNLM"/>
    </source>
</evidence>
<name>X1CJ83_9ZZZZ</name>
<comment type="caution">
    <text evidence="1">The sequence shown here is derived from an EMBL/GenBank/DDBJ whole genome shotgun (WGS) entry which is preliminary data.</text>
</comment>
<proteinExistence type="predicted"/>
<dbReference type="EMBL" id="BART01030892">
    <property type="protein sequence ID" value="GAH08416.1"/>
    <property type="molecule type" value="Genomic_DNA"/>
</dbReference>
<protein>
    <recommendedName>
        <fullName evidence="2">DUF354 domain-containing protein</fullName>
    </recommendedName>
</protein>
<reference evidence="1" key="1">
    <citation type="journal article" date="2014" name="Front. Microbiol.">
        <title>High frequency of phylogenetically diverse reductive dehalogenase-homologous genes in deep subseafloor sedimentary metagenomes.</title>
        <authorList>
            <person name="Kawai M."/>
            <person name="Futagami T."/>
            <person name="Toyoda A."/>
            <person name="Takaki Y."/>
            <person name="Nishi S."/>
            <person name="Hori S."/>
            <person name="Arai W."/>
            <person name="Tsubouchi T."/>
            <person name="Morono Y."/>
            <person name="Uchiyama I."/>
            <person name="Ito T."/>
            <person name="Fujiyama A."/>
            <person name="Inagaki F."/>
            <person name="Takami H."/>
        </authorList>
    </citation>
    <scope>NUCLEOTIDE SEQUENCE</scope>
    <source>
        <strain evidence="1">Expedition CK06-06</strain>
    </source>
</reference>
<evidence type="ECO:0000313" key="1">
    <source>
        <dbReference type="EMBL" id="GAH08416.1"/>
    </source>
</evidence>
<dbReference type="PANTHER" id="PTHR39662">
    <property type="entry name" value="DUF354 DOMAIN-CONTAINING PROTEIN-RELATED"/>
    <property type="match status" value="1"/>
</dbReference>
<dbReference type="Pfam" id="PF04007">
    <property type="entry name" value="DUF354"/>
    <property type="match status" value="1"/>
</dbReference>
<dbReference type="AlphaFoldDB" id="X1CJ83"/>
<gene>
    <name evidence="1" type="ORF">S01H4_53799</name>
</gene>